<comment type="caution">
    <text evidence="1">The sequence shown here is derived from an EMBL/GenBank/DDBJ whole genome shotgun (WGS) entry which is preliminary data.</text>
</comment>
<dbReference type="AlphaFoldDB" id="A0A327WI48"/>
<reference evidence="1 2" key="1">
    <citation type="submission" date="2018-06" db="EMBL/GenBank/DDBJ databases">
        <title>Genomic Encyclopedia of Archaeal and Bacterial Type Strains, Phase II (KMG-II): from individual species to whole genera.</title>
        <authorList>
            <person name="Goeker M."/>
        </authorList>
    </citation>
    <scope>NUCLEOTIDE SEQUENCE [LARGE SCALE GENOMIC DNA]</scope>
    <source>
        <strain evidence="1 2">DSM 29821</strain>
    </source>
</reference>
<dbReference type="GO" id="GO:0008168">
    <property type="term" value="F:methyltransferase activity"/>
    <property type="evidence" value="ECO:0007669"/>
    <property type="project" value="UniProtKB-KW"/>
</dbReference>
<keyword evidence="1" id="KW-0489">Methyltransferase</keyword>
<keyword evidence="2" id="KW-1185">Reference proteome</keyword>
<sequence length="229" mass="25506">MKGLLSEAELIWSPIVANNRMNRKRVATGVNSYEKDLRFNPSAYLDEQLLAQSNVSWLDLCCGEGNALLQYAQSIADKSLQDKVNLVGIDLVDAFQSVPPSIHCVKFRTGSLVDMSYTTQFDLITCVHGLHYIGDKLSVLATLLKALQPHGIFIANLDLNNIKLHGDANHQFIKQLFKINRISYNSRTKIVQCEGPRDLHLPITYLGADDQAGPNYSGQEAVDSFYSSF</sequence>
<name>A0A327WI48_9BACT</name>
<gene>
    <name evidence="1" type="ORF">CLV59_101174</name>
</gene>
<dbReference type="InterPro" id="IPR029063">
    <property type="entry name" value="SAM-dependent_MTases_sf"/>
</dbReference>
<dbReference type="Proteomes" id="UP000249819">
    <property type="component" value="Unassembled WGS sequence"/>
</dbReference>
<dbReference type="EMBL" id="QLMA01000001">
    <property type="protein sequence ID" value="RAJ87424.1"/>
    <property type="molecule type" value="Genomic_DNA"/>
</dbReference>
<keyword evidence="1" id="KW-0808">Transferase</keyword>
<proteinExistence type="predicted"/>
<dbReference type="Gene3D" id="3.40.50.150">
    <property type="entry name" value="Vaccinia Virus protein VP39"/>
    <property type="match status" value="1"/>
</dbReference>
<protein>
    <submittedName>
        <fullName evidence="1">Methyltransferase family protein</fullName>
    </submittedName>
</protein>
<accession>A0A327WI48</accession>
<dbReference type="SUPFAM" id="SSF53335">
    <property type="entry name" value="S-adenosyl-L-methionine-dependent methyltransferases"/>
    <property type="match status" value="1"/>
</dbReference>
<dbReference type="Pfam" id="PF13489">
    <property type="entry name" value="Methyltransf_23"/>
    <property type="match status" value="1"/>
</dbReference>
<dbReference type="OrthoDB" id="517270at2"/>
<evidence type="ECO:0000313" key="2">
    <source>
        <dbReference type="Proteomes" id="UP000249819"/>
    </source>
</evidence>
<dbReference type="RefSeq" id="WP_111590117.1">
    <property type="nucleotide sequence ID" value="NZ_QLMA01000001.1"/>
</dbReference>
<organism evidence="1 2">
    <name type="scientific">Chitinophaga dinghuensis</name>
    <dbReference type="NCBI Taxonomy" id="1539050"/>
    <lineage>
        <taxon>Bacteria</taxon>
        <taxon>Pseudomonadati</taxon>
        <taxon>Bacteroidota</taxon>
        <taxon>Chitinophagia</taxon>
        <taxon>Chitinophagales</taxon>
        <taxon>Chitinophagaceae</taxon>
        <taxon>Chitinophaga</taxon>
    </lineage>
</organism>
<dbReference type="CDD" id="cd02440">
    <property type="entry name" value="AdoMet_MTases"/>
    <property type="match status" value="1"/>
</dbReference>
<dbReference type="GO" id="GO:0032259">
    <property type="term" value="P:methylation"/>
    <property type="evidence" value="ECO:0007669"/>
    <property type="project" value="UniProtKB-KW"/>
</dbReference>
<evidence type="ECO:0000313" key="1">
    <source>
        <dbReference type="EMBL" id="RAJ87424.1"/>
    </source>
</evidence>